<dbReference type="InterPro" id="IPR018534">
    <property type="entry name" value="Tet_reg_excision_RteC"/>
</dbReference>
<gene>
    <name evidence="1" type="ORF">SAMN05421841_1883</name>
</gene>
<dbReference type="STRING" id="356305.SAMN05421841_1883"/>
<accession>A0A1I0QG94</accession>
<dbReference type="RefSeq" id="WP_089791766.1">
    <property type="nucleotide sequence ID" value="NZ_FOIU01000001.1"/>
</dbReference>
<dbReference type="EMBL" id="FOIU01000001">
    <property type="protein sequence ID" value="SEW25945.1"/>
    <property type="molecule type" value="Genomic_DNA"/>
</dbReference>
<protein>
    <submittedName>
        <fullName evidence="1">RteC protein</fullName>
    </submittedName>
</protein>
<organism evidence="1 2">
    <name type="scientific">Chryseobacterium wanjuense</name>
    <dbReference type="NCBI Taxonomy" id="356305"/>
    <lineage>
        <taxon>Bacteria</taxon>
        <taxon>Pseudomonadati</taxon>
        <taxon>Bacteroidota</taxon>
        <taxon>Flavobacteriia</taxon>
        <taxon>Flavobacteriales</taxon>
        <taxon>Weeksellaceae</taxon>
        <taxon>Chryseobacterium group</taxon>
        <taxon>Chryseobacterium</taxon>
    </lineage>
</organism>
<reference evidence="2" key="1">
    <citation type="submission" date="2016-10" db="EMBL/GenBank/DDBJ databases">
        <authorList>
            <person name="Varghese N."/>
            <person name="Submissions S."/>
        </authorList>
    </citation>
    <scope>NUCLEOTIDE SEQUENCE [LARGE SCALE GENOMIC DNA]</scope>
    <source>
        <strain evidence="2">DSM 17724</strain>
    </source>
</reference>
<evidence type="ECO:0000313" key="1">
    <source>
        <dbReference type="EMBL" id="SEW25945.1"/>
    </source>
</evidence>
<dbReference type="AlphaFoldDB" id="A0A1I0QG94"/>
<keyword evidence="2" id="KW-1185">Reference proteome</keyword>
<proteinExistence type="predicted"/>
<dbReference type="OrthoDB" id="790983at2"/>
<evidence type="ECO:0000313" key="2">
    <source>
        <dbReference type="Proteomes" id="UP000199469"/>
    </source>
</evidence>
<dbReference type="Pfam" id="PF09357">
    <property type="entry name" value="RteC"/>
    <property type="match status" value="1"/>
</dbReference>
<sequence>MKNFYRTIRTKIKEAEEKLSLSVETVVEDSRNMVILLNEQLQLLKADVQKNGFENDHDEIEFFREIKPSVCSKLLFYNKLFRIETGRPSELGSVSRKYFKEKLTKAENNYMGALSDSEFYRYYRSGRRNKDTIYFMRGQIDWEQGLSNRVFEIDIHFSTYYDYEVARILAFDLLYEYLYYRIETFRNSTEATSIRNPNNNKIQWTESKNALIELIYALHISRSVGHGKLGIRQIATLFQRMFDVQFGDIHHAFHRMKYRSGPTYLDRLKADLDSYISEHL</sequence>
<name>A0A1I0QG94_9FLAO</name>
<dbReference type="Proteomes" id="UP000199469">
    <property type="component" value="Unassembled WGS sequence"/>
</dbReference>